<sequence>MSQLYSPLDPTRSQIRLLKFEPASTSTSSEHDQAVSKSPRKSQSLFLPRCAMDVVSLDDGPAFVALSYVWGDPTETTPMTVNGVEVTITRNLHHALSMMSSDMKTVYFWVDAVCIHQADDDEKSSQLSIMSRIYREAISVRCQLGSLTSNLEAYLQYRRQVEHGSDVPWTQLRLAWDRQGLSSEKQLMLTAAIFAGQAELNDLPYFERMWTLQESILPGRRAEFYIDDRRVEDYDPRRHYEIPTPHFAHEAWEQVVKTSPAELTPTQQQTMILLGDMSSPRALLSQFHHVTQTLMLVRDERPGNILANNEESSSFMMSSLLTATCRRLCSEPRDKIFVVLAVLQPIVAAPSKEKEELAAMTQVAREVLLNIDYRKPVERVVRDALLYVFNFEAPPSLGLICKAYMPYRDALSRRRRRAKHTNSCGSQEGEESQDISQDDEEVPYASWLPDMTTRKHTTMYAPGIPATVKPPQDIEWLSDDFESGRGDRIRLAVKPLGRVTHHLLFPSTAEGVADVAAAILSAAWPRSELPLLGEFHQAASSKFGIPVVSQRLGSSEELLQINELVSLMTQSCAAADDFALREITSAETLFTRLSRLLLTVENENVQIDQHEVPLWLLLPYALRSPLPDPADHSYHSRRYQHMTASIEERLANCALIVLDSGLIGLCSNTVEAGDVAVHSPDLIDVLLLRPDCQRLHCPSEYPCDGSPGDHHPGVDDEEDLARQTHIFVDYASISGLHDDEKSAHRVVEQIERKDAQIIVLG</sequence>
<dbReference type="RefSeq" id="XP_046008403.1">
    <property type="nucleotide sequence ID" value="XM_046161160.1"/>
</dbReference>
<evidence type="ECO:0000313" key="4">
    <source>
        <dbReference type="Proteomes" id="UP000756346"/>
    </source>
</evidence>
<dbReference type="OrthoDB" id="4767942at2759"/>
<accession>A0A9P8XZD6</accession>
<dbReference type="Proteomes" id="UP000756346">
    <property type="component" value="Unassembled WGS sequence"/>
</dbReference>
<evidence type="ECO:0000313" key="3">
    <source>
        <dbReference type="EMBL" id="KAH7024855.1"/>
    </source>
</evidence>
<dbReference type="PANTHER" id="PTHR24148:SF64">
    <property type="entry name" value="HETEROKARYON INCOMPATIBILITY DOMAIN-CONTAINING PROTEIN"/>
    <property type="match status" value="1"/>
</dbReference>
<protein>
    <submittedName>
        <fullName evidence="3">Heterokaryon incompatibility protein-domain-containing protein</fullName>
    </submittedName>
</protein>
<evidence type="ECO:0000259" key="2">
    <source>
        <dbReference type="Pfam" id="PF06985"/>
    </source>
</evidence>
<feature type="domain" description="Heterokaryon incompatibility" evidence="2">
    <location>
        <begin position="63"/>
        <end position="214"/>
    </location>
</feature>
<reference evidence="3" key="1">
    <citation type="journal article" date="2021" name="Nat. Commun.">
        <title>Genetic determinants of endophytism in the Arabidopsis root mycobiome.</title>
        <authorList>
            <person name="Mesny F."/>
            <person name="Miyauchi S."/>
            <person name="Thiergart T."/>
            <person name="Pickel B."/>
            <person name="Atanasova L."/>
            <person name="Karlsson M."/>
            <person name="Huettel B."/>
            <person name="Barry K.W."/>
            <person name="Haridas S."/>
            <person name="Chen C."/>
            <person name="Bauer D."/>
            <person name="Andreopoulos W."/>
            <person name="Pangilinan J."/>
            <person name="LaButti K."/>
            <person name="Riley R."/>
            <person name="Lipzen A."/>
            <person name="Clum A."/>
            <person name="Drula E."/>
            <person name="Henrissat B."/>
            <person name="Kohler A."/>
            <person name="Grigoriev I.V."/>
            <person name="Martin F.M."/>
            <person name="Hacquard S."/>
        </authorList>
    </citation>
    <scope>NUCLEOTIDE SEQUENCE</scope>
    <source>
        <strain evidence="3">MPI-CAGE-CH-0230</strain>
    </source>
</reference>
<organism evidence="3 4">
    <name type="scientific">Microdochium trichocladiopsis</name>
    <dbReference type="NCBI Taxonomy" id="1682393"/>
    <lineage>
        <taxon>Eukaryota</taxon>
        <taxon>Fungi</taxon>
        <taxon>Dikarya</taxon>
        <taxon>Ascomycota</taxon>
        <taxon>Pezizomycotina</taxon>
        <taxon>Sordariomycetes</taxon>
        <taxon>Xylariomycetidae</taxon>
        <taxon>Xylariales</taxon>
        <taxon>Microdochiaceae</taxon>
        <taxon>Microdochium</taxon>
    </lineage>
</organism>
<dbReference type="InterPro" id="IPR010730">
    <property type="entry name" value="HET"/>
</dbReference>
<comment type="caution">
    <text evidence="3">The sequence shown here is derived from an EMBL/GenBank/DDBJ whole genome shotgun (WGS) entry which is preliminary data.</text>
</comment>
<dbReference type="PANTHER" id="PTHR24148">
    <property type="entry name" value="ANKYRIN REPEAT DOMAIN-CONTAINING PROTEIN 39 HOMOLOG-RELATED"/>
    <property type="match status" value="1"/>
</dbReference>
<dbReference type="GeneID" id="70190706"/>
<feature type="region of interest" description="Disordered" evidence="1">
    <location>
        <begin position="21"/>
        <end position="40"/>
    </location>
</feature>
<gene>
    <name evidence="3" type="ORF">B0I36DRAFT_387292</name>
</gene>
<evidence type="ECO:0000256" key="1">
    <source>
        <dbReference type="SAM" id="MobiDB-lite"/>
    </source>
</evidence>
<name>A0A9P8XZD6_9PEZI</name>
<dbReference type="EMBL" id="JAGTJQ010000009">
    <property type="protein sequence ID" value="KAH7024855.1"/>
    <property type="molecule type" value="Genomic_DNA"/>
</dbReference>
<feature type="region of interest" description="Disordered" evidence="1">
    <location>
        <begin position="418"/>
        <end position="439"/>
    </location>
</feature>
<feature type="compositionally biased region" description="Acidic residues" evidence="1">
    <location>
        <begin position="428"/>
        <end position="439"/>
    </location>
</feature>
<dbReference type="InterPro" id="IPR052895">
    <property type="entry name" value="HetReg/Transcr_Mod"/>
</dbReference>
<proteinExistence type="predicted"/>
<dbReference type="Pfam" id="PF06985">
    <property type="entry name" value="HET"/>
    <property type="match status" value="1"/>
</dbReference>
<dbReference type="AlphaFoldDB" id="A0A9P8XZD6"/>
<keyword evidence="4" id="KW-1185">Reference proteome</keyword>